<keyword evidence="7 15" id="KW-0547">Nucleotide-binding</keyword>
<dbReference type="EC" id="6.5.1.1" evidence="15"/>
<dbReference type="STRING" id="46835.A0A504YT46"/>
<evidence type="ECO:0000256" key="10">
    <source>
        <dbReference type="ARBA" id="ARBA00022842"/>
    </source>
</evidence>
<dbReference type="Pfam" id="PF04675">
    <property type="entry name" value="DNA_ligase_A_N"/>
    <property type="match status" value="1"/>
</dbReference>
<dbReference type="SUPFAM" id="SSF50249">
    <property type="entry name" value="Nucleic acid-binding proteins"/>
    <property type="match status" value="1"/>
</dbReference>
<dbReference type="GO" id="GO:0005524">
    <property type="term" value="F:ATP binding"/>
    <property type="evidence" value="ECO:0007669"/>
    <property type="project" value="UniProtKB-KW"/>
</dbReference>
<gene>
    <name evidence="20" type="ORF">FGIG_04212</name>
</gene>
<dbReference type="OrthoDB" id="151490at2759"/>
<evidence type="ECO:0000313" key="20">
    <source>
        <dbReference type="EMBL" id="TPP63659.1"/>
    </source>
</evidence>
<evidence type="ECO:0000259" key="18">
    <source>
        <dbReference type="PROSITE" id="PS50160"/>
    </source>
</evidence>
<evidence type="ECO:0000256" key="15">
    <source>
        <dbReference type="RuleBase" id="RU000617"/>
    </source>
</evidence>
<feature type="domain" description="BRCT" evidence="19">
    <location>
        <begin position="781"/>
        <end position="877"/>
    </location>
</feature>
<dbReference type="Pfam" id="PF01068">
    <property type="entry name" value="DNA_ligase_A_M"/>
    <property type="match status" value="1"/>
</dbReference>
<evidence type="ECO:0000256" key="3">
    <source>
        <dbReference type="ARBA" id="ARBA00007572"/>
    </source>
</evidence>
<dbReference type="PROSITE" id="PS00697">
    <property type="entry name" value="DNA_LIGASE_A1"/>
    <property type="match status" value="1"/>
</dbReference>
<dbReference type="InterPro" id="IPR012340">
    <property type="entry name" value="NA-bd_OB-fold"/>
</dbReference>
<evidence type="ECO:0000256" key="11">
    <source>
        <dbReference type="ARBA" id="ARBA00023172"/>
    </source>
</evidence>
<evidence type="ECO:0000256" key="5">
    <source>
        <dbReference type="ARBA" id="ARBA00022723"/>
    </source>
</evidence>
<feature type="domain" description="ATP-dependent DNA ligase family profile" evidence="18">
    <location>
        <begin position="387"/>
        <end position="552"/>
    </location>
</feature>
<dbReference type="Pfam" id="PF04679">
    <property type="entry name" value="DNA_ligase_A_C"/>
    <property type="match status" value="1"/>
</dbReference>
<evidence type="ECO:0000256" key="12">
    <source>
        <dbReference type="ARBA" id="ARBA00023204"/>
    </source>
</evidence>
<dbReference type="InterPro" id="IPR001357">
    <property type="entry name" value="BRCT_dom"/>
</dbReference>
<dbReference type="NCBIfam" id="TIGR00574">
    <property type="entry name" value="dnl1"/>
    <property type="match status" value="1"/>
</dbReference>
<keyword evidence="6" id="KW-0677">Repeat</keyword>
<evidence type="ECO:0000256" key="7">
    <source>
        <dbReference type="ARBA" id="ARBA00022741"/>
    </source>
</evidence>
<keyword evidence="21" id="KW-1185">Reference proteome</keyword>
<keyword evidence="4 15" id="KW-0436">Ligase</keyword>
<evidence type="ECO:0000313" key="21">
    <source>
        <dbReference type="Proteomes" id="UP000316759"/>
    </source>
</evidence>
<dbReference type="GO" id="GO:0005958">
    <property type="term" value="C:DNA-dependent protein kinase-DNA ligase 4 complex"/>
    <property type="evidence" value="ECO:0007669"/>
    <property type="project" value="TreeGrafter"/>
</dbReference>
<proteinExistence type="inferred from homology"/>
<comment type="similarity">
    <text evidence="3 16">Belongs to the ATP-dependent DNA ligase family.</text>
</comment>
<keyword evidence="8 15" id="KW-0227">DNA damage</keyword>
<evidence type="ECO:0000256" key="1">
    <source>
        <dbReference type="ARBA" id="ARBA00001946"/>
    </source>
</evidence>
<evidence type="ECO:0000256" key="2">
    <source>
        <dbReference type="ARBA" id="ARBA00004123"/>
    </source>
</evidence>
<evidence type="ECO:0000256" key="9">
    <source>
        <dbReference type="ARBA" id="ARBA00022840"/>
    </source>
</evidence>
<name>A0A504YT46_FASGI</name>
<dbReference type="GO" id="GO:0032807">
    <property type="term" value="C:DNA ligase IV complex"/>
    <property type="evidence" value="ECO:0007669"/>
    <property type="project" value="TreeGrafter"/>
</dbReference>
<keyword evidence="11 15" id="KW-0233">DNA recombination</keyword>
<evidence type="ECO:0000256" key="14">
    <source>
        <dbReference type="ARBA" id="ARBA00034003"/>
    </source>
</evidence>
<dbReference type="InterPro" id="IPR012309">
    <property type="entry name" value="DNA_ligase_ATP-dep_C"/>
</dbReference>
<dbReference type="InterPro" id="IPR000977">
    <property type="entry name" value="DNA_ligase_ATP-dep"/>
</dbReference>
<keyword evidence="12 15" id="KW-0234">DNA repair</keyword>
<evidence type="ECO:0000259" key="19">
    <source>
        <dbReference type="PROSITE" id="PS50172"/>
    </source>
</evidence>
<dbReference type="GO" id="GO:0046872">
    <property type="term" value="F:metal ion binding"/>
    <property type="evidence" value="ECO:0007669"/>
    <property type="project" value="UniProtKB-KW"/>
</dbReference>
<dbReference type="InterPro" id="IPR036599">
    <property type="entry name" value="DNA_ligase_N_sf"/>
</dbReference>
<dbReference type="InterPro" id="IPR012308">
    <property type="entry name" value="DNA_ligase_ATP-dep_N"/>
</dbReference>
<keyword evidence="13" id="KW-0539">Nucleus</keyword>
<dbReference type="Proteomes" id="UP000316759">
    <property type="component" value="Unassembled WGS sequence"/>
</dbReference>
<dbReference type="InterPro" id="IPR016059">
    <property type="entry name" value="DNA_ligase_ATP-dep_CS"/>
</dbReference>
<protein>
    <recommendedName>
        <fullName evidence="15">DNA ligase</fullName>
        <ecNumber evidence="15">6.5.1.1</ecNumber>
    </recommendedName>
</protein>
<dbReference type="Gene3D" id="1.10.3260.10">
    <property type="entry name" value="DNA ligase, ATP-dependent, N-terminal domain"/>
    <property type="match status" value="1"/>
</dbReference>
<dbReference type="PROSITE" id="PS50172">
    <property type="entry name" value="BRCT"/>
    <property type="match status" value="1"/>
</dbReference>
<dbReference type="GO" id="GO:0003677">
    <property type="term" value="F:DNA binding"/>
    <property type="evidence" value="ECO:0007669"/>
    <property type="project" value="InterPro"/>
</dbReference>
<dbReference type="InterPro" id="IPR044125">
    <property type="entry name" value="Adenylation_DNA_ligase_IV"/>
</dbReference>
<evidence type="ECO:0000256" key="8">
    <source>
        <dbReference type="ARBA" id="ARBA00022763"/>
    </source>
</evidence>
<dbReference type="PROSITE" id="PS50160">
    <property type="entry name" value="DNA_LIGASE_A3"/>
    <property type="match status" value="1"/>
</dbReference>
<dbReference type="CDD" id="cd07968">
    <property type="entry name" value="OBF_DNA_ligase_IV"/>
    <property type="match status" value="1"/>
</dbReference>
<accession>A0A504YT46</accession>
<dbReference type="SUPFAM" id="SSF56091">
    <property type="entry name" value="DNA ligase/mRNA capping enzyme, catalytic domain"/>
    <property type="match status" value="1"/>
</dbReference>
<reference evidence="20 21" key="1">
    <citation type="submission" date="2019-04" db="EMBL/GenBank/DDBJ databases">
        <title>Annotation for the trematode Fasciola gigantica.</title>
        <authorList>
            <person name="Choi Y.-J."/>
        </authorList>
    </citation>
    <scope>NUCLEOTIDE SEQUENCE [LARGE SCALE GENOMIC DNA]</scope>
    <source>
        <strain evidence="20">Uganda_cow_1</strain>
    </source>
</reference>
<keyword evidence="10" id="KW-0460">Magnesium</keyword>
<keyword evidence="9 15" id="KW-0067">ATP-binding</keyword>
<comment type="subcellular location">
    <subcellularLocation>
        <location evidence="2">Nucleus</location>
    </subcellularLocation>
</comment>
<dbReference type="EMBL" id="SUNJ01005399">
    <property type="protein sequence ID" value="TPP63659.1"/>
    <property type="molecule type" value="Genomic_DNA"/>
</dbReference>
<comment type="caution">
    <text evidence="20">The sequence shown here is derived from an EMBL/GenBank/DDBJ whole genome shotgun (WGS) entry which is preliminary data.</text>
</comment>
<dbReference type="InterPro" id="IPR036420">
    <property type="entry name" value="BRCT_dom_sf"/>
</dbReference>
<comment type="catalytic activity">
    <reaction evidence="14 15">
        <text>ATP + (deoxyribonucleotide)n-3'-hydroxyl + 5'-phospho-(deoxyribonucleotide)m = (deoxyribonucleotide)n+m + AMP + diphosphate.</text>
        <dbReference type="EC" id="6.5.1.1"/>
    </reaction>
</comment>
<sequence length="1088" mass="121692">MNIEEEGNRIAERVKFHTLCRLFEKLKVSGNAKSRRQILSRFIQLWEDQYAALGSSDTRPASGRASFYPCLRLLMPEFDRARPAYGLRETALSRLYIKAFGIAPNGPVARSLSHPMYSGKGTDFADILFEAVRDRCREDNLLTLKDANDLLDRLASADNSDERLDAMTQFLRSATAVEQKWMIRIIVRRRSGCGLGVSVILQCLHPAAPSLWNVTQDLSVLCQRIGEIDLLTFTKDQKGSLTPDITLFVPFRPMLCERSNSPESLCQSVISLCTLGSVDLDTVRILLETKYDGERIQIHKSGSAYRYWSRNCLEWTSSYGADGELKKGSLTPRLHEAFRVDVHDCILDAEIMAYNTWTDTVVPKTCGFDVKRSQSADGSMSNWFGGDEAGAYQPCVVVFDVMYLNGKSLTSTPILERKRLLKELFAQHKPTVSEGSLEIADEDEFDYLPEPLLVGAVYLSRWSLVPVKVDQVSKIFNRLVDTRQEGLVAKLTVGISPYLPGRRLHGGWWKLKPDYVEGLLTDLDCLVVGGYYLSVLGRKTRRIGHFICAVRDDRRHGANHSDKANLLPTFLSFCRVSNGLSTSQLKEINLKLRPHWRPYDRKHPNTGLTEWLRVTTERPDVWIAPQHSISFQVHASEITSSSSYAAGMTLRFPRVTAVREDKPWQDCLTISELSQLNKETEGKMTVQRLSVPGSGVDSDGESDMDSEVSQCSGRSSPERYNDSALGLSTSGDLTDSLSILGDDPLANSTPVKKRKLRRDNQNNWRSSAACTYEQNLTGTGFLSGFELCLLLPPDQRKTDLESRVRAFGGTIVQNPGPDTFCLVTDKLTVKIKNLIGDGLSSNTELPVADAKYNIVRLEWLSCALDRGKFVPWKPDDMWAMTKSTAKTVLSRFDRFGDSFSEPISSDELKVLCTRMASKDRAHSVHSRELTSALLDELKSLDVPILGPLFSCHILVLSGLGSSNDRHTSSTTSLFNRLMLADLRRLGAVVLHFEYTVTPEILPELVLFVAHQLGASNPQSGNYAGPKLSHVLLLQPLVYEEDTLLMNKLREQLRNSALCHPAGPLVVDKMWARQCIDSESRCPETIVDI</sequence>
<feature type="region of interest" description="Disordered" evidence="17">
    <location>
        <begin position="688"/>
        <end position="727"/>
    </location>
</feature>
<evidence type="ECO:0000256" key="6">
    <source>
        <dbReference type="ARBA" id="ARBA00022737"/>
    </source>
</evidence>
<dbReference type="CDD" id="cd07903">
    <property type="entry name" value="Adenylation_DNA_ligase_IV"/>
    <property type="match status" value="1"/>
</dbReference>
<dbReference type="Gene3D" id="3.30.470.30">
    <property type="entry name" value="DNA ligase/mRNA capping enzyme"/>
    <property type="match status" value="1"/>
</dbReference>
<comment type="cofactor">
    <cofactor evidence="1">
        <name>Mg(2+)</name>
        <dbReference type="ChEBI" id="CHEBI:18420"/>
    </cofactor>
</comment>
<evidence type="ECO:0000256" key="17">
    <source>
        <dbReference type="SAM" id="MobiDB-lite"/>
    </source>
</evidence>
<dbReference type="InterPro" id="IPR012310">
    <property type="entry name" value="DNA_ligase_ATP-dep_cent"/>
</dbReference>
<dbReference type="AlphaFoldDB" id="A0A504YT46"/>
<dbReference type="GO" id="GO:0006303">
    <property type="term" value="P:double-strand break repair via nonhomologous end joining"/>
    <property type="evidence" value="ECO:0007669"/>
    <property type="project" value="TreeGrafter"/>
</dbReference>
<keyword evidence="5" id="KW-0479">Metal-binding</keyword>
<dbReference type="InterPro" id="IPR029710">
    <property type="entry name" value="LIG4"/>
</dbReference>
<dbReference type="GO" id="GO:0071897">
    <property type="term" value="P:DNA biosynthetic process"/>
    <property type="evidence" value="ECO:0007669"/>
    <property type="project" value="InterPro"/>
</dbReference>
<evidence type="ECO:0000256" key="13">
    <source>
        <dbReference type="ARBA" id="ARBA00023242"/>
    </source>
</evidence>
<evidence type="ECO:0000256" key="16">
    <source>
        <dbReference type="RuleBase" id="RU004196"/>
    </source>
</evidence>
<dbReference type="PANTHER" id="PTHR45997">
    <property type="entry name" value="DNA LIGASE 4"/>
    <property type="match status" value="1"/>
</dbReference>
<dbReference type="Gene3D" id="3.40.50.10190">
    <property type="entry name" value="BRCT domain"/>
    <property type="match status" value="1"/>
</dbReference>
<dbReference type="SUPFAM" id="SSF52113">
    <property type="entry name" value="BRCT domain"/>
    <property type="match status" value="1"/>
</dbReference>
<evidence type="ECO:0000256" key="4">
    <source>
        <dbReference type="ARBA" id="ARBA00022598"/>
    </source>
</evidence>
<dbReference type="GO" id="GO:0006310">
    <property type="term" value="P:DNA recombination"/>
    <property type="evidence" value="ECO:0007669"/>
    <property type="project" value="UniProtKB-KW"/>
</dbReference>
<organism evidence="20 21">
    <name type="scientific">Fasciola gigantica</name>
    <name type="common">Giant liver fluke</name>
    <dbReference type="NCBI Taxonomy" id="46835"/>
    <lineage>
        <taxon>Eukaryota</taxon>
        <taxon>Metazoa</taxon>
        <taxon>Spiralia</taxon>
        <taxon>Lophotrochozoa</taxon>
        <taxon>Platyhelminthes</taxon>
        <taxon>Trematoda</taxon>
        <taxon>Digenea</taxon>
        <taxon>Plagiorchiida</taxon>
        <taxon>Echinostomata</taxon>
        <taxon>Echinostomatoidea</taxon>
        <taxon>Fasciolidae</taxon>
        <taxon>Fasciola</taxon>
    </lineage>
</organism>
<dbReference type="PANTHER" id="PTHR45997:SF1">
    <property type="entry name" value="DNA LIGASE 4"/>
    <property type="match status" value="1"/>
</dbReference>
<dbReference type="GO" id="GO:0006297">
    <property type="term" value="P:nucleotide-excision repair, DNA gap filling"/>
    <property type="evidence" value="ECO:0007669"/>
    <property type="project" value="TreeGrafter"/>
</dbReference>
<dbReference type="GO" id="GO:0003910">
    <property type="term" value="F:DNA ligase (ATP) activity"/>
    <property type="evidence" value="ECO:0007669"/>
    <property type="project" value="UniProtKB-EC"/>
</dbReference>
<dbReference type="Gene3D" id="2.40.50.140">
    <property type="entry name" value="Nucleic acid-binding proteins"/>
    <property type="match status" value="1"/>
</dbReference>